<reference evidence="3" key="2">
    <citation type="submission" date="2015-01" db="EMBL/GenBank/DDBJ databases">
        <title>Evolutionary Origins and Diversification of the Mycorrhizal Mutualists.</title>
        <authorList>
            <consortium name="DOE Joint Genome Institute"/>
            <consortium name="Mycorrhizal Genomics Consortium"/>
            <person name="Kohler A."/>
            <person name="Kuo A."/>
            <person name="Nagy L.G."/>
            <person name="Floudas D."/>
            <person name="Copeland A."/>
            <person name="Barry K.W."/>
            <person name="Cichocki N."/>
            <person name="Veneault-Fourrey C."/>
            <person name="LaButti K."/>
            <person name="Lindquist E.A."/>
            <person name="Lipzen A."/>
            <person name="Lundell T."/>
            <person name="Morin E."/>
            <person name="Murat C."/>
            <person name="Riley R."/>
            <person name="Ohm R."/>
            <person name="Sun H."/>
            <person name="Tunlid A."/>
            <person name="Henrissat B."/>
            <person name="Grigoriev I.V."/>
            <person name="Hibbett D.S."/>
            <person name="Martin F."/>
        </authorList>
    </citation>
    <scope>NUCLEOTIDE SEQUENCE [LARGE SCALE GENOMIC DNA]</scope>
    <source>
        <strain evidence="3">h7</strain>
    </source>
</reference>
<evidence type="ECO:0000313" key="2">
    <source>
        <dbReference type="EMBL" id="KIM40327.1"/>
    </source>
</evidence>
<organism evidence="2 3">
    <name type="scientific">Hebeloma cylindrosporum</name>
    <dbReference type="NCBI Taxonomy" id="76867"/>
    <lineage>
        <taxon>Eukaryota</taxon>
        <taxon>Fungi</taxon>
        <taxon>Dikarya</taxon>
        <taxon>Basidiomycota</taxon>
        <taxon>Agaricomycotina</taxon>
        <taxon>Agaricomycetes</taxon>
        <taxon>Agaricomycetidae</taxon>
        <taxon>Agaricales</taxon>
        <taxon>Agaricineae</taxon>
        <taxon>Hymenogastraceae</taxon>
        <taxon>Hebeloma</taxon>
    </lineage>
</organism>
<dbReference type="STRING" id="686832.A0A0C2YGW1"/>
<dbReference type="OrthoDB" id="5580261at2759"/>
<gene>
    <name evidence="2" type="ORF">M413DRAFT_73695</name>
</gene>
<dbReference type="PANTHER" id="PTHR28002:SF1">
    <property type="entry name" value="MIOREX COMPLEX COMPONENT 11"/>
    <property type="match status" value="1"/>
</dbReference>
<feature type="transmembrane region" description="Helical" evidence="1">
    <location>
        <begin position="30"/>
        <end position="51"/>
    </location>
</feature>
<evidence type="ECO:0000313" key="3">
    <source>
        <dbReference type="Proteomes" id="UP000053424"/>
    </source>
</evidence>
<keyword evidence="1" id="KW-0812">Transmembrane</keyword>
<reference evidence="2 3" key="1">
    <citation type="submission" date="2014-04" db="EMBL/GenBank/DDBJ databases">
        <authorList>
            <consortium name="DOE Joint Genome Institute"/>
            <person name="Kuo A."/>
            <person name="Gay G."/>
            <person name="Dore J."/>
            <person name="Kohler A."/>
            <person name="Nagy L.G."/>
            <person name="Floudas D."/>
            <person name="Copeland A."/>
            <person name="Barry K.W."/>
            <person name="Cichocki N."/>
            <person name="Veneault-Fourrey C."/>
            <person name="LaButti K."/>
            <person name="Lindquist E.A."/>
            <person name="Lipzen A."/>
            <person name="Lundell T."/>
            <person name="Morin E."/>
            <person name="Murat C."/>
            <person name="Sun H."/>
            <person name="Tunlid A."/>
            <person name="Henrissat B."/>
            <person name="Grigoriev I.V."/>
            <person name="Hibbett D.S."/>
            <person name="Martin F."/>
            <person name="Nordberg H.P."/>
            <person name="Cantor M.N."/>
            <person name="Hua S.X."/>
        </authorList>
    </citation>
    <scope>NUCLEOTIDE SEQUENCE [LARGE SCALE GENOMIC DNA]</scope>
    <source>
        <strain evidence="3">h7</strain>
    </source>
</reference>
<dbReference type="HOGENOM" id="CLU_106792_0_0_1"/>
<accession>A0A0C2YGW1</accession>
<sequence length="194" mass="21051">MSSEPSGRFAAYKRSLAAVSARTGTPLPSLVLSFGILHELTAIVPIVGIFYGARALGIGERVVSAIIEDQKNVSSLSTHGDVSAPLLELGWAKQKMRAWVEEGDRQVIRFGRRYGMFGFEKRAPGEVDDVEKLSSRASGHVIAGDVANAVFAYGMTKALLPLRIGASMYLSPMFSRGVIEPIRKTIIAPFRRKS</sequence>
<dbReference type="AlphaFoldDB" id="A0A0C2YGW1"/>
<keyword evidence="3" id="KW-1185">Reference proteome</keyword>
<evidence type="ECO:0000256" key="1">
    <source>
        <dbReference type="SAM" id="Phobius"/>
    </source>
</evidence>
<keyword evidence="1" id="KW-0472">Membrane</keyword>
<proteinExistence type="predicted"/>
<keyword evidence="1" id="KW-1133">Transmembrane helix</keyword>
<dbReference type="Pfam" id="PF10306">
    <property type="entry name" value="FLILHELTA"/>
    <property type="match status" value="1"/>
</dbReference>
<protein>
    <submittedName>
        <fullName evidence="2">Uncharacterized protein</fullName>
    </submittedName>
</protein>
<dbReference type="PANTHER" id="PTHR28002">
    <property type="entry name" value="MIOREX COMPLEX COMPONENT 11"/>
    <property type="match status" value="1"/>
</dbReference>
<dbReference type="EMBL" id="KN831783">
    <property type="protein sequence ID" value="KIM40327.1"/>
    <property type="molecule type" value="Genomic_DNA"/>
</dbReference>
<dbReference type="InterPro" id="IPR018811">
    <property type="entry name" value="MRX11"/>
</dbReference>
<dbReference type="Proteomes" id="UP000053424">
    <property type="component" value="Unassembled WGS sequence"/>
</dbReference>
<dbReference type="GO" id="GO:0005739">
    <property type="term" value="C:mitochondrion"/>
    <property type="evidence" value="ECO:0007669"/>
    <property type="project" value="TreeGrafter"/>
</dbReference>
<name>A0A0C2YGW1_HEBCY</name>